<proteinExistence type="predicted"/>
<organism evidence="1 2">
    <name type="scientific">Araneus ventricosus</name>
    <name type="common">Orbweaver spider</name>
    <name type="synonym">Epeira ventricosa</name>
    <dbReference type="NCBI Taxonomy" id="182803"/>
    <lineage>
        <taxon>Eukaryota</taxon>
        <taxon>Metazoa</taxon>
        <taxon>Ecdysozoa</taxon>
        <taxon>Arthropoda</taxon>
        <taxon>Chelicerata</taxon>
        <taxon>Arachnida</taxon>
        <taxon>Araneae</taxon>
        <taxon>Araneomorphae</taxon>
        <taxon>Entelegynae</taxon>
        <taxon>Araneoidea</taxon>
        <taxon>Araneidae</taxon>
        <taxon>Araneus</taxon>
    </lineage>
</organism>
<keyword evidence="2" id="KW-1185">Reference proteome</keyword>
<dbReference type="Proteomes" id="UP000499080">
    <property type="component" value="Unassembled WGS sequence"/>
</dbReference>
<dbReference type="AlphaFoldDB" id="A0A4Y2HHG9"/>
<sequence length="80" mass="8766">MFNEAVRCRRPGTAVWSGVGLKGQVGCGGILDEATCCSNSSQSTFSVLQKRARRQAGISTPCSVDEWEEVPTDRKKRYVL</sequence>
<name>A0A4Y2HHG9_ARAVE</name>
<evidence type="ECO:0000313" key="1">
    <source>
        <dbReference type="EMBL" id="GBM64433.1"/>
    </source>
</evidence>
<reference evidence="1 2" key="1">
    <citation type="journal article" date="2019" name="Sci. Rep.">
        <title>Orb-weaving spider Araneus ventricosus genome elucidates the spidroin gene catalogue.</title>
        <authorList>
            <person name="Kono N."/>
            <person name="Nakamura H."/>
            <person name="Ohtoshi R."/>
            <person name="Moran D.A.P."/>
            <person name="Shinohara A."/>
            <person name="Yoshida Y."/>
            <person name="Fujiwara M."/>
            <person name="Mori M."/>
            <person name="Tomita M."/>
            <person name="Arakawa K."/>
        </authorList>
    </citation>
    <scope>NUCLEOTIDE SEQUENCE [LARGE SCALE GENOMIC DNA]</scope>
</reference>
<dbReference type="EMBL" id="BGPR01001929">
    <property type="protein sequence ID" value="GBM64433.1"/>
    <property type="molecule type" value="Genomic_DNA"/>
</dbReference>
<gene>
    <name evidence="1" type="ORF">AVEN_166679_1</name>
</gene>
<protein>
    <submittedName>
        <fullName evidence="1">Uncharacterized protein</fullName>
    </submittedName>
</protein>
<comment type="caution">
    <text evidence="1">The sequence shown here is derived from an EMBL/GenBank/DDBJ whole genome shotgun (WGS) entry which is preliminary data.</text>
</comment>
<accession>A0A4Y2HHG9</accession>
<evidence type="ECO:0000313" key="2">
    <source>
        <dbReference type="Proteomes" id="UP000499080"/>
    </source>
</evidence>